<evidence type="ECO:0000256" key="3">
    <source>
        <dbReference type="ARBA" id="ARBA00022692"/>
    </source>
</evidence>
<proteinExistence type="predicted"/>
<feature type="transmembrane region" description="Helical" evidence="6">
    <location>
        <begin position="164"/>
        <end position="192"/>
    </location>
</feature>
<evidence type="ECO:0000256" key="5">
    <source>
        <dbReference type="ARBA" id="ARBA00023136"/>
    </source>
</evidence>
<dbReference type="RefSeq" id="WP_049898275.1">
    <property type="nucleotide sequence ID" value="NZ_CABLBR010000023.1"/>
</dbReference>
<keyword evidence="2" id="KW-1003">Cell membrane</keyword>
<evidence type="ECO:0000256" key="6">
    <source>
        <dbReference type="SAM" id="Phobius"/>
    </source>
</evidence>
<feature type="transmembrane region" description="Helical" evidence="6">
    <location>
        <begin position="132"/>
        <end position="152"/>
    </location>
</feature>
<dbReference type="Proteomes" id="UP001060164">
    <property type="component" value="Chromosome"/>
</dbReference>
<evidence type="ECO:0000256" key="2">
    <source>
        <dbReference type="ARBA" id="ARBA00022475"/>
    </source>
</evidence>
<evidence type="ECO:0000256" key="4">
    <source>
        <dbReference type="ARBA" id="ARBA00022989"/>
    </source>
</evidence>
<keyword evidence="8" id="KW-1185">Reference proteome</keyword>
<protein>
    <submittedName>
        <fullName evidence="7">ABC transporter permease</fullName>
    </submittedName>
</protein>
<dbReference type="CDD" id="cd06579">
    <property type="entry name" value="TM_PBP1_transp_AraH_like"/>
    <property type="match status" value="1"/>
</dbReference>
<reference evidence="7" key="1">
    <citation type="journal article" date="2022" name="Cell">
        <title>Design, construction, and in vivo augmentation of a complex gut microbiome.</title>
        <authorList>
            <person name="Cheng A.G."/>
            <person name="Ho P.Y."/>
            <person name="Aranda-Diaz A."/>
            <person name="Jain S."/>
            <person name="Yu F.B."/>
            <person name="Meng X."/>
            <person name="Wang M."/>
            <person name="Iakiviak M."/>
            <person name="Nagashima K."/>
            <person name="Zhao A."/>
            <person name="Murugkar P."/>
            <person name="Patil A."/>
            <person name="Atabakhsh K."/>
            <person name="Weakley A."/>
            <person name="Yan J."/>
            <person name="Brumbaugh A.R."/>
            <person name="Higginbottom S."/>
            <person name="Dimas A."/>
            <person name="Shiver A.L."/>
            <person name="Deutschbauer A."/>
            <person name="Neff N."/>
            <person name="Sonnenburg J.L."/>
            <person name="Huang K.C."/>
            <person name="Fischbach M.A."/>
        </authorList>
    </citation>
    <scope>NUCLEOTIDE SEQUENCE</scope>
    <source>
        <strain evidence="7">DSM 19829</strain>
    </source>
</reference>
<gene>
    <name evidence="7" type="ORF">NQ502_14675</name>
</gene>
<feature type="transmembrane region" description="Helical" evidence="6">
    <location>
        <begin position="260"/>
        <end position="290"/>
    </location>
</feature>
<name>A0ABY5VFE4_9FIRM</name>
<sequence length="349" mass="36550">MDGNKTVEFKAQKRPLIKRITSTSEFSVFVALVILIIAMSFASPVFMTPTNIFNVLNQISRYGIIAVGMSLIIISGGIDLSVGYVVGITACYCAYFSSEAVNMPWPVVLIVILLMGAAIGLVNGLIVTRLNIVPFIVTLAMGKILSGATLLLTQGRPIFFNSYLSLLGGGYIGAVPVAVIVMFLAVVAGTVFTTKTLTGRNIYAIGNNERAATLSGIKVNKLKCLTYVITSTLCALCGIIVAGNLGSADAALGKNYETDVIAAVVIGGVAMSGGEGTVWGSLIGAAIMGILKNAFVLLGVSAYWQSIVIGIVIVAAVALDSFRTASADKVHKENAERIAKESARQAKDK</sequence>
<dbReference type="Pfam" id="PF02653">
    <property type="entry name" value="BPD_transp_2"/>
    <property type="match status" value="1"/>
</dbReference>
<keyword evidence="3 6" id="KW-0812">Transmembrane</keyword>
<evidence type="ECO:0000313" key="7">
    <source>
        <dbReference type="EMBL" id="UWP58610.1"/>
    </source>
</evidence>
<accession>A0ABY5VFE4</accession>
<feature type="transmembrane region" description="Helical" evidence="6">
    <location>
        <begin position="20"/>
        <end position="42"/>
    </location>
</feature>
<evidence type="ECO:0000313" key="8">
    <source>
        <dbReference type="Proteomes" id="UP001060164"/>
    </source>
</evidence>
<evidence type="ECO:0000256" key="1">
    <source>
        <dbReference type="ARBA" id="ARBA00004651"/>
    </source>
</evidence>
<feature type="transmembrane region" description="Helical" evidence="6">
    <location>
        <begin position="107"/>
        <end position="126"/>
    </location>
</feature>
<keyword evidence="5 6" id="KW-0472">Membrane</keyword>
<dbReference type="EMBL" id="CP102290">
    <property type="protein sequence ID" value="UWP58610.1"/>
    <property type="molecule type" value="Genomic_DNA"/>
</dbReference>
<feature type="transmembrane region" description="Helical" evidence="6">
    <location>
        <begin position="62"/>
        <end position="95"/>
    </location>
</feature>
<feature type="transmembrane region" description="Helical" evidence="6">
    <location>
        <begin position="225"/>
        <end position="248"/>
    </location>
</feature>
<organism evidence="7 8">
    <name type="scientific">Ruminococcus gauvreauii</name>
    <dbReference type="NCBI Taxonomy" id="438033"/>
    <lineage>
        <taxon>Bacteria</taxon>
        <taxon>Bacillati</taxon>
        <taxon>Bacillota</taxon>
        <taxon>Clostridia</taxon>
        <taxon>Eubacteriales</taxon>
        <taxon>Oscillospiraceae</taxon>
        <taxon>Ruminococcus</taxon>
    </lineage>
</organism>
<comment type="subcellular location">
    <subcellularLocation>
        <location evidence="1">Cell membrane</location>
        <topology evidence="1">Multi-pass membrane protein</topology>
    </subcellularLocation>
</comment>
<feature type="transmembrane region" description="Helical" evidence="6">
    <location>
        <begin position="302"/>
        <end position="322"/>
    </location>
</feature>
<dbReference type="InterPro" id="IPR001851">
    <property type="entry name" value="ABC_transp_permease"/>
</dbReference>
<dbReference type="PANTHER" id="PTHR32196">
    <property type="entry name" value="ABC TRANSPORTER PERMEASE PROTEIN YPHD-RELATED-RELATED"/>
    <property type="match status" value="1"/>
</dbReference>
<keyword evidence="4 6" id="KW-1133">Transmembrane helix</keyword>